<feature type="non-terminal residue" evidence="2">
    <location>
        <position position="74"/>
    </location>
</feature>
<keyword evidence="1" id="KW-0732">Signal</keyword>
<organism evidence="2 3">
    <name type="scientific">Biomphalaria pfeifferi</name>
    <name type="common">Bloodfluke planorb</name>
    <name type="synonym">Freshwater snail</name>
    <dbReference type="NCBI Taxonomy" id="112525"/>
    <lineage>
        <taxon>Eukaryota</taxon>
        <taxon>Metazoa</taxon>
        <taxon>Spiralia</taxon>
        <taxon>Lophotrochozoa</taxon>
        <taxon>Mollusca</taxon>
        <taxon>Gastropoda</taxon>
        <taxon>Heterobranchia</taxon>
        <taxon>Euthyneura</taxon>
        <taxon>Panpulmonata</taxon>
        <taxon>Hygrophila</taxon>
        <taxon>Lymnaeoidea</taxon>
        <taxon>Planorbidae</taxon>
        <taxon>Biomphalaria</taxon>
    </lineage>
</organism>
<comment type="caution">
    <text evidence="2">The sequence shown here is derived from an EMBL/GenBank/DDBJ whole genome shotgun (WGS) entry which is preliminary data.</text>
</comment>
<protein>
    <submittedName>
        <fullName evidence="2">Follistatin</fullName>
    </submittedName>
</protein>
<feature type="signal peptide" evidence="1">
    <location>
        <begin position="1"/>
        <end position="24"/>
    </location>
</feature>
<evidence type="ECO:0000313" key="3">
    <source>
        <dbReference type="Proteomes" id="UP001233172"/>
    </source>
</evidence>
<proteinExistence type="predicted"/>
<gene>
    <name evidence="2" type="ORF">Bpfe_012128</name>
</gene>
<reference evidence="2" key="1">
    <citation type="journal article" date="2023" name="PLoS Negl. Trop. Dis.">
        <title>A genome sequence for Biomphalaria pfeifferi, the major vector snail for the human-infecting parasite Schistosoma mansoni.</title>
        <authorList>
            <person name="Bu L."/>
            <person name="Lu L."/>
            <person name="Laidemitt M.R."/>
            <person name="Zhang S.M."/>
            <person name="Mutuku M."/>
            <person name="Mkoji G."/>
            <person name="Steinauer M."/>
            <person name="Loker E.S."/>
        </authorList>
    </citation>
    <scope>NUCLEOTIDE SEQUENCE</scope>
    <source>
        <strain evidence="2">KasaAsao</strain>
    </source>
</reference>
<dbReference type="Proteomes" id="UP001233172">
    <property type="component" value="Unassembled WGS sequence"/>
</dbReference>
<dbReference type="Gene3D" id="4.10.40.20">
    <property type="match status" value="1"/>
</dbReference>
<evidence type="ECO:0000313" key="2">
    <source>
        <dbReference type="EMBL" id="KAK0058486.1"/>
    </source>
</evidence>
<keyword evidence="3" id="KW-1185">Reference proteome</keyword>
<dbReference type="AlphaFoldDB" id="A0AAD8BQ40"/>
<sequence>MPLGHATVLAAVLLVICPADVVHGYFPQCEACDVSKCPELHYCEGEPIKDHCGCCTICSSSKFQPHVMIPQETE</sequence>
<dbReference type="EMBL" id="JASAOG010000048">
    <property type="protein sequence ID" value="KAK0058486.1"/>
    <property type="molecule type" value="Genomic_DNA"/>
</dbReference>
<reference evidence="2" key="2">
    <citation type="submission" date="2023-04" db="EMBL/GenBank/DDBJ databases">
        <authorList>
            <person name="Bu L."/>
            <person name="Lu L."/>
            <person name="Laidemitt M.R."/>
            <person name="Zhang S.M."/>
            <person name="Mutuku M."/>
            <person name="Mkoji G."/>
            <person name="Steinauer M."/>
            <person name="Loker E.S."/>
        </authorList>
    </citation>
    <scope>NUCLEOTIDE SEQUENCE</scope>
    <source>
        <strain evidence="2">KasaAsao</strain>
        <tissue evidence="2">Whole Snail</tissue>
    </source>
</reference>
<evidence type="ECO:0000256" key="1">
    <source>
        <dbReference type="SAM" id="SignalP"/>
    </source>
</evidence>
<accession>A0AAD8BQ40</accession>
<feature type="chain" id="PRO_5042269792" evidence="1">
    <location>
        <begin position="25"/>
        <end position="74"/>
    </location>
</feature>
<name>A0AAD8BQ40_BIOPF</name>